<feature type="compositionally biased region" description="Low complexity" evidence="1">
    <location>
        <begin position="27"/>
        <end position="36"/>
    </location>
</feature>
<dbReference type="EMBL" id="CM017618">
    <property type="protein sequence ID" value="TYI09043.1"/>
    <property type="molecule type" value="Genomic_DNA"/>
</dbReference>
<accession>A0A5D2P028</accession>
<gene>
    <name evidence="2" type="ORF">ES332_A09G044100v1</name>
</gene>
<dbReference type="Proteomes" id="UP000322667">
    <property type="component" value="Chromosome A09"/>
</dbReference>
<feature type="region of interest" description="Disordered" evidence="1">
    <location>
        <begin position="13"/>
        <end position="67"/>
    </location>
</feature>
<protein>
    <submittedName>
        <fullName evidence="2">Uncharacterized protein</fullName>
    </submittedName>
</protein>
<evidence type="ECO:0000313" key="2">
    <source>
        <dbReference type="EMBL" id="TYI09043.1"/>
    </source>
</evidence>
<name>A0A5D2P028_GOSTO</name>
<reference evidence="2 3" key="1">
    <citation type="submission" date="2019-07" db="EMBL/GenBank/DDBJ databases">
        <title>WGS assembly of Gossypium tomentosum.</title>
        <authorList>
            <person name="Chen Z.J."/>
            <person name="Sreedasyam A."/>
            <person name="Ando A."/>
            <person name="Song Q."/>
            <person name="De L."/>
            <person name="Hulse-Kemp A."/>
            <person name="Ding M."/>
            <person name="Ye W."/>
            <person name="Kirkbride R."/>
            <person name="Jenkins J."/>
            <person name="Plott C."/>
            <person name="Lovell J."/>
            <person name="Lin Y.-M."/>
            <person name="Vaughn R."/>
            <person name="Liu B."/>
            <person name="Li W."/>
            <person name="Simpson S."/>
            <person name="Scheffler B."/>
            <person name="Saski C."/>
            <person name="Grover C."/>
            <person name="Hu G."/>
            <person name="Conover J."/>
            <person name="Carlson J."/>
            <person name="Shu S."/>
            <person name="Boston L."/>
            <person name="Williams M."/>
            <person name="Peterson D."/>
            <person name="Mcgee K."/>
            <person name="Jones D."/>
            <person name="Wendel J."/>
            <person name="Stelly D."/>
            <person name="Grimwood J."/>
            <person name="Schmutz J."/>
        </authorList>
    </citation>
    <scope>NUCLEOTIDE SEQUENCE [LARGE SCALE GENOMIC DNA]</scope>
    <source>
        <strain evidence="2">7179.01</strain>
    </source>
</reference>
<evidence type="ECO:0000256" key="1">
    <source>
        <dbReference type="SAM" id="MobiDB-lite"/>
    </source>
</evidence>
<evidence type="ECO:0000313" key="3">
    <source>
        <dbReference type="Proteomes" id="UP000322667"/>
    </source>
</evidence>
<sequence length="67" mass="7179">MFFKKKLHSLSLSHPLPLQQAQKPARSRPSAAVSSALYGGRKSLQERNLDDSGAMLQASVDGTGVRG</sequence>
<dbReference type="AlphaFoldDB" id="A0A5D2P028"/>
<proteinExistence type="predicted"/>
<organism evidence="2 3">
    <name type="scientific">Gossypium tomentosum</name>
    <name type="common">Hawaiian cotton</name>
    <name type="synonym">Gossypium sandvicense</name>
    <dbReference type="NCBI Taxonomy" id="34277"/>
    <lineage>
        <taxon>Eukaryota</taxon>
        <taxon>Viridiplantae</taxon>
        <taxon>Streptophyta</taxon>
        <taxon>Embryophyta</taxon>
        <taxon>Tracheophyta</taxon>
        <taxon>Spermatophyta</taxon>
        <taxon>Magnoliopsida</taxon>
        <taxon>eudicotyledons</taxon>
        <taxon>Gunneridae</taxon>
        <taxon>Pentapetalae</taxon>
        <taxon>rosids</taxon>
        <taxon>malvids</taxon>
        <taxon>Malvales</taxon>
        <taxon>Malvaceae</taxon>
        <taxon>Malvoideae</taxon>
        <taxon>Gossypium</taxon>
    </lineage>
</organism>
<keyword evidence="3" id="KW-1185">Reference proteome</keyword>